<dbReference type="NCBIfam" id="TIGR00057">
    <property type="entry name" value="L-threonylcarbamoyladenylate synthase"/>
    <property type="match status" value="1"/>
</dbReference>
<dbReference type="GO" id="GO:0005737">
    <property type="term" value="C:cytoplasm"/>
    <property type="evidence" value="ECO:0007669"/>
    <property type="project" value="UniProtKB-SubCell"/>
</dbReference>
<evidence type="ECO:0000256" key="6">
    <source>
        <dbReference type="ARBA" id="ARBA00022694"/>
    </source>
</evidence>
<evidence type="ECO:0000256" key="1">
    <source>
        <dbReference type="ARBA" id="ARBA00004496"/>
    </source>
</evidence>
<evidence type="ECO:0000313" key="14">
    <source>
        <dbReference type="Proteomes" id="UP000256485"/>
    </source>
</evidence>
<dbReference type="Proteomes" id="UP000256485">
    <property type="component" value="Unassembled WGS sequence"/>
</dbReference>
<dbReference type="Pfam" id="PF01300">
    <property type="entry name" value="Sua5_yciO_yrdC"/>
    <property type="match status" value="1"/>
</dbReference>
<comment type="similarity">
    <text evidence="2">Belongs to the SUA5 family.</text>
</comment>
<feature type="domain" description="YrdC-like" evidence="12">
    <location>
        <begin position="13"/>
        <end position="198"/>
    </location>
</feature>
<keyword evidence="4" id="KW-0963">Cytoplasm</keyword>
<evidence type="ECO:0000259" key="12">
    <source>
        <dbReference type="PROSITE" id="PS51163"/>
    </source>
</evidence>
<dbReference type="GO" id="GO:0061710">
    <property type="term" value="F:L-threonylcarbamoyladenylate synthase"/>
    <property type="evidence" value="ECO:0007669"/>
    <property type="project" value="UniProtKB-EC"/>
</dbReference>
<evidence type="ECO:0000256" key="10">
    <source>
        <dbReference type="ARBA" id="ARBA00029774"/>
    </source>
</evidence>
<dbReference type="InterPro" id="IPR017945">
    <property type="entry name" value="DHBP_synth_RibB-like_a/b_dom"/>
</dbReference>
<evidence type="ECO:0000256" key="8">
    <source>
        <dbReference type="ARBA" id="ARBA00022741"/>
    </source>
</evidence>
<dbReference type="RefSeq" id="WP_115849200.1">
    <property type="nucleotide sequence ID" value="NZ_QTUC01000001.1"/>
</dbReference>
<reference evidence="13 14" key="1">
    <citation type="submission" date="2018-08" db="EMBL/GenBank/DDBJ databases">
        <title>Sequencing the genomes of 1000 actinobacteria strains.</title>
        <authorList>
            <person name="Klenk H.-P."/>
        </authorList>
    </citation>
    <scope>NUCLEOTIDE SEQUENCE [LARGE SCALE GENOMIC DNA]</scope>
    <source>
        <strain evidence="13 14">DSM 22891</strain>
    </source>
</reference>
<dbReference type="GO" id="GO:0003725">
    <property type="term" value="F:double-stranded RNA binding"/>
    <property type="evidence" value="ECO:0007669"/>
    <property type="project" value="InterPro"/>
</dbReference>
<evidence type="ECO:0000313" key="13">
    <source>
        <dbReference type="EMBL" id="REF35409.1"/>
    </source>
</evidence>
<sequence length="215" mass="23043">MERYACKDRHERAIGLEIASTAIRRGDLVVMPTDTVYGVGADAFVPEAVAKLLEAKGRDRTMPTPVLVGSLETLDGIATDIPEVGRRLIEAFWPGALTVICRQQPSLAWDLGETRETVAVRMPDHPVALDLLTKTGPLAVSSANRTGEPPATTCEQAQEQLGESVAVYLDDGPTPGSVPSTIVDLTSPTPRVLRTGALEIRRLRAVVPELAVLES</sequence>
<proteinExistence type="inferred from homology"/>
<evidence type="ECO:0000256" key="4">
    <source>
        <dbReference type="ARBA" id="ARBA00022490"/>
    </source>
</evidence>
<evidence type="ECO:0000256" key="7">
    <source>
        <dbReference type="ARBA" id="ARBA00022695"/>
    </source>
</evidence>
<dbReference type="PROSITE" id="PS51163">
    <property type="entry name" value="YRDC"/>
    <property type="match status" value="1"/>
</dbReference>
<dbReference type="PANTHER" id="PTHR17490:SF16">
    <property type="entry name" value="THREONYLCARBAMOYL-AMP SYNTHASE"/>
    <property type="match status" value="1"/>
</dbReference>
<dbReference type="EMBL" id="QTUC01000001">
    <property type="protein sequence ID" value="REF35409.1"/>
    <property type="molecule type" value="Genomic_DNA"/>
</dbReference>
<gene>
    <name evidence="13" type="ORF">DFJ64_0788</name>
</gene>
<keyword evidence="14" id="KW-1185">Reference proteome</keyword>
<evidence type="ECO:0000256" key="11">
    <source>
        <dbReference type="ARBA" id="ARBA00048366"/>
    </source>
</evidence>
<dbReference type="InterPro" id="IPR006070">
    <property type="entry name" value="Sua5-like_dom"/>
</dbReference>
<comment type="subcellular location">
    <subcellularLocation>
        <location evidence="1">Cytoplasm</location>
    </subcellularLocation>
</comment>
<dbReference type="GO" id="GO:0008033">
    <property type="term" value="P:tRNA processing"/>
    <property type="evidence" value="ECO:0007669"/>
    <property type="project" value="UniProtKB-KW"/>
</dbReference>
<keyword evidence="7" id="KW-0548">Nucleotidyltransferase</keyword>
<keyword evidence="6" id="KW-0819">tRNA processing</keyword>
<name>A0A3D9V1S9_THECX</name>
<keyword evidence="8" id="KW-0547">Nucleotide-binding</keyword>
<dbReference type="InterPro" id="IPR050156">
    <property type="entry name" value="TC-AMP_synthase_SUA5"/>
</dbReference>
<evidence type="ECO:0000256" key="5">
    <source>
        <dbReference type="ARBA" id="ARBA00022679"/>
    </source>
</evidence>
<dbReference type="AlphaFoldDB" id="A0A3D9V1S9"/>
<comment type="caution">
    <text evidence="13">The sequence shown here is derived from an EMBL/GenBank/DDBJ whole genome shotgun (WGS) entry which is preliminary data.</text>
</comment>
<evidence type="ECO:0000256" key="9">
    <source>
        <dbReference type="ARBA" id="ARBA00022840"/>
    </source>
</evidence>
<dbReference type="Gene3D" id="3.90.870.10">
    <property type="entry name" value="DHBP synthase"/>
    <property type="match status" value="1"/>
</dbReference>
<protein>
    <recommendedName>
        <fullName evidence="10">L-threonylcarbamoyladenylate synthase</fullName>
        <ecNumber evidence="3">2.7.7.87</ecNumber>
    </recommendedName>
    <alternativeName>
        <fullName evidence="10">L-threonylcarbamoyladenylate synthase</fullName>
    </alternativeName>
</protein>
<dbReference type="GO" id="GO:0005524">
    <property type="term" value="F:ATP binding"/>
    <property type="evidence" value="ECO:0007669"/>
    <property type="project" value="UniProtKB-KW"/>
</dbReference>
<dbReference type="EC" id="2.7.7.87" evidence="3"/>
<dbReference type="OrthoDB" id="9814580at2"/>
<accession>A0A3D9V1S9</accession>
<organism evidence="13 14">
    <name type="scientific">Thermasporomyces composti</name>
    <dbReference type="NCBI Taxonomy" id="696763"/>
    <lineage>
        <taxon>Bacteria</taxon>
        <taxon>Bacillati</taxon>
        <taxon>Actinomycetota</taxon>
        <taxon>Actinomycetes</taxon>
        <taxon>Propionibacteriales</taxon>
        <taxon>Nocardioidaceae</taxon>
        <taxon>Thermasporomyces</taxon>
    </lineage>
</organism>
<keyword evidence="5" id="KW-0808">Transferase</keyword>
<dbReference type="SUPFAM" id="SSF55821">
    <property type="entry name" value="YrdC/RibB"/>
    <property type="match status" value="1"/>
</dbReference>
<dbReference type="GO" id="GO:0006450">
    <property type="term" value="P:regulation of translational fidelity"/>
    <property type="evidence" value="ECO:0007669"/>
    <property type="project" value="TreeGrafter"/>
</dbReference>
<keyword evidence="9" id="KW-0067">ATP-binding</keyword>
<dbReference type="PANTHER" id="PTHR17490">
    <property type="entry name" value="SUA5"/>
    <property type="match status" value="1"/>
</dbReference>
<dbReference type="GO" id="GO:0000049">
    <property type="term" value="F:tRNA binding"/>
    <property type="evidence" value="ECO:0007669"/>
    <property type="project" value="TreeGrafter"/>
</dbReference>
<evidence type="ECO:0000256" key="3">
    <source>
        <dbReference type="ARBA" id="ARBA00012584"/>
    </source>
</evidence>
<comment type="catalytic activity">
    <reaction evidence="11">
        <text>L-threonine + hydrogencarbonate + ATP = L-threonylcarbamoyladenylate + diphosphate + H2O</text>
        <dbReference type="Rhea" id="RHEA:36407"/>
        <dbReference type="ChEBI" id="CHEBI:15377"/>
        <dbReference type="ChEBI" id="CHEBI:17544"/>
        <dbReference type="ChEBI" id="CHEBI:30616"/>
        <dbReference type="ChEBI" id="CHEBI:33019"/>
        <dbReference type="ChEBI" id="CHEBI:57926"/>
        <dbReference type="ChEBI" id="CHEBI:73682"/>
        <dbReference type="EC" id="2.7.7.87"/>
    </reaction>
</comment>
<evidence type="ECO:0000256" key="2">
    <source>
        <dbReference type="ARBA" id="ARBA00007663"/>
    </source>
</evidence>